<dbReference type="InterPro" id="IPR012666">
    <property type="entry name" value="CbtA_put"/>
</dbReference>
<protein>
    <submittedName>
        <fullName evidence="2">CbtA family protein</fullName>
    </submittedName>
</protein>
<proteinExistence type="predicted"/>
<feature type="transmembrane region" description="Helical" evidence="1">
    <location>
        <begin position="138"/>
        <end position="158"/>
    </location>
</feature>
<evidence type="ECO:0000313" key="2">
    <source>
        <dbReference type="EMBL" id="MEQ3541804.1"/>
    </source>
</evidence>
<feature type="transmembrane region" description="Helical" evidence="1">
    <location>
        <begin position="100"/>
        <end position="118"/>
    </location>
</feature>
<keyword evidence="1" id="KW-0812">Transmembrane</keyword>
<feature type="transmembrane region" description="Helical" evidence="1">
    <location>
        <begin position="209"/>
        <end position="231"/>
    </location>
</feature>
<feature type="transmembrane region" description="Helical" evidence="1">
    <location>
        <begin position="170"/>
        <end position="189"/>
    </location>
</feature>
<keyword evidence="3" id="KW-1185">Reference proteome</keyword>
<comment type="caution">
    <text evidence="2">The sequence shown here is derived from an EMBL/GenBank/DDBJ whole genome shotgun (WGS) entry which is preliminary data.</text>
</comment>
<dbReference type="Pfam" id="PF09490">
    <property type="entry name" value="CbtA"/>
    <property type="match status" value="1"/>
</dbReference>
<organism evidence="2 3">
    <name type="scientific">Pseudonocardia tropica</name>
    <dbReference type="NCBI Taxonomy" id="681289"/>
    <lineage>
        <taxon>Bacteria</taxon>
        <taxon>Bacillati</taxon>
        <taxon>Actinomycetota</taxon>
        <taxon>Actinomycetes</taxon>
        <taxon>Pseudonocardiales</taxon>
        <taxon>Pseudonocardiaceae</taxon>
        <taxon>Pseudonocardia</taxon>
    </lineage>
</organism>
<dbReference type="Proteomes" id="UP001464923">
    <property type="component" value="Unassembled WGS sequence"/>
</dbReference>
<gene>
    <name evidence="2" type="ORF">WHI96_23600</name>
</gene>
<evidence type="ECO:0000313" key="3">
    <source>
        <dbReference type="Proteomes" id="UP001464923"/>
    </source>
</evidence>
<dbReference type="RefSeq" id="WP_345647381.1">
    <property type="nucleotide sequence ID" value="NZ_BAABLY010000050.1"/>
</dbReference>
<sequence length="246" mass="25117">MIVRALLVRGMIAGLAAGVVAYLFARFFGEPPLDGGIAFEDAMAAASDEHAHEDLVSRAVQANVGLGVAYVVYGIAIGGILALVFAVARGRLAPLGSRSTAVVVTLLGFVSAVLVPLVNYPANPPASTADDTIGSRTGLFLLMVVVSIALMVVAVVASERLTPRLGRWNAVVAAGVGYLVVTLVVGSLLPAVAETPADFPATVLYDFRAAALGAQVVVWGVFALVFGALVHERSPAAGTARRAAVG</sequence>
<keyword evidence="1" id="KW-1133">Transmembrane helix</keyword>
<accession>A0ABV1K0R5</accession>
<dbReference type="EMBL" id="JBEDNP010000018">
    <property type="protein sequence ID" value="MEQ3541804.1"/>
    <property type="molecule type" value="Genomic_DNA"/>
</dbReference>
<keyword evidence="1" id="KW-0472">Membrane</keyword>
<feature type="transmembrane region" description="Helical" evidence="1">
    <location>
        <begin position="7"/>
        <end position="25"/>
    </location>
</feature>
<evidence type="ECO:0000256" key="1">
    <source>
        <dbReference type="SAM" id="Phobius"/>
    </source>
</evidence>
<name>A0ABV1K0R5_9PSEU</name>
<feature type="transmembrane region" description="Helical" evidence="1">
    <location>
        <begin position="67"/>
        <end position="88"/>
    </location>
</feature>
<reference evidence="2 3" key="1">
    <citation type="submission" date="2024-03" db="EMBL/GenBank/DDBJ databases">
        <title>Draft genome sequence of Pseudonocardia tropica JCM 19149.</title>
        <authorList>
            <person name="Butdee W."/>
            <person name="Duangmal K."/>
        </authorList>
    </citation>
    <scope>NUCLEOTIDE SEQUENCE [LARGE SCALE GENOMIC DNA]</scope>
    <source>
        <strain evidence="2 3">JCM 19149</strain>
    </source>
</reference>